<proteinExistence type="predicted"/>
<reference evidence="2 3" key="1">
    <citation type="submission" date="2023-03" db="EMBL/GenBank/DDBJ databases">
        <title>Genome insight into feeding habits of ladybird beetles.</title>
        <authorList>
            <person name="Li H.-S."/>
            <person name="Huang Y.-H."/>
            <person name="Pang H."/>
        </authorList>
    </citation>
    <scope>NUCLEOTIDE SEQUENCE [LARGE SCALE GENOMIC DNA]</scope>
    <source>
        <strain evidence="2">SYSU_2023b</strain>
        <tissue evidence="2">Whole body</tissue>
    </source>
</reference>
<protein>
    <submittedName>
        <fullName evidence="2">Uncharacterized protein</fullName>
    </submittedName>
</protein>
<name>A0AAW1V333_9CUCU</name>
<accession>A0AAW1V333</accession>
<dbReference type="Proteomes" id="UP001431783">
    <property type="component" value="Unassembled WGS sequence"/>
</dbReference>
<feature type="compositionally biased region" description="Basic and acidic residues" evidence="1">
    <location>
        <begin position="84"/>
        <end position="113"/>
    </location>
</feature>
<evidence type="ECO:0000256" key="1">
    <source>
        <dbReference type="SAM" id="MobiDB-lite"/>
    </source>
</evidence>
<dbReference type="EMBL" id="JARQZJ010000122">
    <property type="protein sequence ID" value="KAK9889493.1"/>
    <property type="molecule type" value="Genomic_DNA"/>
</dbReference>
<feature type="region of interest" description="Disordered" evidence="1">
    <location>
        <begin position="54"/>
        <end position="113"/>
    </location>
</feature>
<keyword evidence="3" id="KW-1185">Reference proteome</keyword>
<dbReference type="AlphaFoldDB" id="A0AAW1V333"/>
<organism evidence="2 3">
    <name type="scientific">Henosepilachna vigintioctopunctata</name>
    <dbReference type="NCBI Taxonomy" id="420089"/>
    <lineage>
        <taxon>Eukaryota</taxon>
        <taxon>Metazoa</taxon>
        <taxon>Ecdysozoa</taxon>
        <taxon>Arthropoda</taxon>
        <taxon>Hexapoda</taxon>
        <taxon>Insecta</taxon>
        <taxon>Pterygota</taxon>
        <taxon>Neoptera</taxon>
        <taxon>Endopterygota</taxon>
        <taxon>Coleoptera</taxon>
        <taxon>Polyphaga</taxon>
        <taxon>Cucujiformia</taxon>
        <taxon>Coccinelloidea</taxon>
        <taxon>Coccinellidae</taxon>
        <taxon>Epilachninae</taxon>
        <taxon>Epilachnini</taxon>
        <taxon>Henosepilachna</taxon>
    </lineage>
</organism>
<sequence>MDDDELTKLAVEELIREGKKFVKKRELTYTFEEPTRMKPNLRYFKNTLNSCISSNKREERARKSNAAEKMQHLEKKQINKTRGKNNESKKYNTRSYKGEDKKLSSKTEKINSERRKLNYFKKADCELYKHCIPSTSQEDKQKKGSYRMP</sequence>
<gene>
    <name evidence="2" type="ORF">WA026_004772</name>
</gene>
<evidence type="ECO:0000313" key="2">
    <source>
        <dbReference type="EMBL" id="KAK9889493.1"/>
    </source>
</evidence>
<comment type="caution">
    <text evidence="2">The sequence shown here is derived from an EMBL/GenBank/DDBJ whole genome shotgun (WGS) entry which is preliminary data.</text>
</comment>
<feature type="compositionally biased region" description="Basic and acidic residues" evidence="1">
    <location>
        <begin position="55"/>
        <end position="77"/>
    </location>
</feature>
<evidence type="ECO:0000313" key="3">
    <source>
        <dbReference type="Proteomes" id="UP001431783"/>
    </source>
</evidence>